<name>A0A5B0R488_PUCGR</name>
<proteinExistence type="predicted"/>
<gene>
    <name evidence="1" type="ORF">PGT21_034850</name>
</gene>
<accession>A0A5B0R488</accession>
<evidence type="ECO:0000313" key="1">
    <source>
        <dbReference type="EMBL" id="KAA1119825.1"/>
    </source>
</evidence>
<comment type="caution">
    <text evidence="1">The sequence shown here is derived from an EMBL/GenBank/DDBJ whole genome shotgun (WGS) entry which is preliminary data.</text>
</comment>
<organism evidence="1 2">
    <name type="scientific">Puccinia graminis f. sp. tritici</name>
    <dbReference type="NCBI Taxonomy" id="56615"/>
    <lineage>
        <taxon>Eukaryota</taxon>
        <taxon>Fungi</taxon>
        <taxon>Dikarya</taxon>
        <taxon>Basidiomycota</taxon>
        <taxon>Pucciniomycotina</taxon>
        <taxon>Pucciniomycetes</taxon>
        <taxon>Pucciniales</taxon>
        <taxon>Pucciniaceae</taxon>
        <taxon>Puccinia</taxon>
    </lineage>
</organism>
<dbReference type="OrthoDB" id="10591693at2759"/>
<evidence type="ECO:0000313" key="2">
    <source>
        <dbReference type="Proteomes" id="UP000324748"/>
    </source>
</evidence>
<dbReference type="AlphaFoldDB" id="A0A5B0R488"/>
<reference evidence="1 2" key="1">
    <citation type="submission" date="2019-05" db="EMBL/GenBank/DDBJ databases">
        <title>Emergence of the Ug99 lineage of the wheat stem rust pathogen through somatic hybridization.</title>
        <authorList>
            <person name="Li F."/>
            <person name="Upadhyaya N.M."/>
            <person name="Sperschneider J."/>
            <person name="Matny O."/>
            <person name="Nguyen-Phuc H."/>
            <person name="Mago R."/>
            <person name="Raley C."/>
            <person name="Miller M.E."/>
            <person name="Silverstein K.A.T."/>
            <person name="Henningsen E."/>
            <person name="Hirsch C.D."/>
            <person name="Visser B."/>
            <person name="Pretorius Z.A."/>
            <person name="Steffenson B.J."/>
            <person name="Schwessinger B."/>
            <person name="Dodds P.N."/>
            <person name="Figueroa M."/>
        </authorList>
    </citation>
    <scope>NUCLEOTIDE SEQUENCE [LARGE SCALE GENOMIC DNA]</scope>
    <source>
        <strain evidence="1">21-0</strain>
    </source>
</reference>
<dbReference type="EMBL" id="VSWC01000001">
    <property type="protein sequence ID" value="KAA1119825.1"/>
    <property type="molecule type" value="Genomic_DNA"/>
</dbReference>
<keyword evidence="2" id="KW-1185">Reference proteome</keyword>
<dbReference type="Proteomes" id="UP000324748">
    <property type="component" value="Unassembled WGS sequence"/>
</dbReference>
<sequence length="162" mass="18280">MPMLQILLEEAYNQSRIQFGYLITEVNPLRAWSLDTRGGGEQHFAEFRNSLNRSSAEAYVSIAIQLDQEFDEVHVLLSHRPAPPPVPEDLSLADFMELCKLDINNKQIQGLFEKHLIFHWSAFKGATQEKLEEIGFGFGPSALIVAGTLEAIRQIVEIDQLA</sequence>
<protein>
    <submittedName>
        <fullName evidence="1">Uncharacterized protein</fullName>
    </submittedName>
</protein>